<dbReference type="GO" id="GO:0007608">
    <property type="term" value="P:sensory perception of smell"/>
    <property type="evidence" value="ECO:0007669"/>
    <property type="project" value="TreeGrafter"/>
</dbReference>
<dbReference type="Proteomes" id="UP000801492">
    <property type="component" value="Unassembled WGS sequence"/>
</dbReference>
<comment type="subcellular location">
    <subcellularLocation>
        <location evidence="1">Secreted</location>
    </subcellularLocation>
</comment>
<evidence type="ECO:0000256" key="3">
    <source>
        <dbReference type="ARBA" id="ARBA00022525"/>
    </source>
</evidence>
<comment type="similarity">
    <text evidence="2">Belongs to the PBP/GOBP family.</text>
</comment>
<feature type="signal peptide" evidence="5">
    <location>
        <begin position="1"/>
        <end position="15"/>
    </location>
</feature>
<dbReference type="SUPFAM" id="SSF47565">
    <property type="entry name" value="Insect pheromone/odorant-binding proteins"/>
    <property type="match status" value="1"/>
</dbReference>
<evidence type="ECO:0000313" key="7">
    <source>
        <dbReference type="Proteomes" id="UP000801492"/>
    </source>
</evidence>
<dbReference type="GO" id="GO:0005615">
    <property type="term" value="C:extracellular space"/>
    <property type="evidence" value="ECO:0007669"/>
    <property type="project" value="TreeGrafter"/>
</dbReference>
<organism evidence="6 7">
    <name type="scientific">Ignelater luminosus</name>
    <name type="common">Cucubano</name>
    <name type="synonym">Pyrophorus luminosus</name>
    <dbReference type="NCBI Taxonomy" id="2038154"/>
    <lineage>
        <taxon>Eukaryota</taxon>
        <taxon>Metazoa</taxon>
        <taxon>Ecdysozoa</taxon>
        <taxon>Arthropoda</taxon>
        <taxon>Hexapoda</taxon>
        <taxon>Insecta</taxon>
        <taxon>Pterygota</taxon>
        <taxon>Neoptera</taxon>
        <taxon>Endopterygota</taxon>
        <taxon>Coleoptera</taxon>
        <taxon>Polyphaga</taxon>
        <taxon>Elateriformia</taxon>
        <taxon>Elateroidea</taxon>
        <taxon>Elateridae</taxon>
        <taxon>Agrypninae</taxon>
        <taxon>Pyrophorini</taxon>
        <taxon>Ignelater</taxon>
    </lineage>
</organism>
<gene>
    <name evidence="6" type="ORF">ILUMI_25024</name>
</gene>
<dbReference type="Pfam" id="PF01395">
    <property type="entry name" value="PBP_GOBP"/>
    <property type="match status" value="1"/>
</dbReference>
<dbReference type="CDD" id="cd23992">
    <property type="entry name" value="PBP_GOBP"/>
    <property type="match status" value="1"/>
</dbReference>
<protein>
    <submittedName>
        <fullName evidence="6">Uncharacterized protein</fullName>
    </submittedName>
</protein>
<dbReference type="PANTHER" id="PTHR11857">
    <property type="entry name" value="ODORANT BINDING PROTEIN-RELATED"/>
    <property type="match status" value="1"/>
</dbReference>
<dbReference type="GO" id="GO:0005549">
    <property type="term" value="F:odorant binding"/>
    <property type="evidence" value="ECO:0007669"/>
    <property type="project" value="InterPro"/>
</dbReference>
<name>A0A8K0C5C7_IGNLU</name>
<dbReference type="EMBL" id="VTPC01090851">
    <property type="protein sequence ID" value="KAF2881150.1"/>
    <property type="molecule type" value="Genomic_DNA"/>
</dbReference>
<dbReference type="AlphaFoldDB" id="A0A8K0C5C7"/>
<dbReference type="SMART" id="SM00708">
    <property type="entry name" value="PhBP"/>
    <property type="match status" value="1"/>
</dbReference>
<evidence type="ECO:0000313" key="6">
    <source>
        <dbReference type="EMBL" id="KAF2881150.1"/>
    </source>
</evidence>
<dbReference type="PANTHER" id="PTHR11857:SF43">
    <property type="entry name" value="GEO07291P1-RELATED"/>
    <property type="match status" value="1"/>
</dbReference>
<keyword evidence="7" id="KW-1185">Reference proteome</keyword>
<comment type="caution">
    <text evidence="6">The sequence shown here is derived from an EMBL/GenBank/DDBJ whole genome shotgun (WGS) entry which is preliminary data.</text>
</comment>
<feature type="chain" id="PRO_5035452558" evidence="5">
    <location>
        <begin position="16"/>
        <end position="140"/>
    </location>
</feature>
<sequence>MKLYILLCVVTLTAAAKTATLTPEQGEKLREVYKTCVESSHVDTALVAKARNGDFTEDGHLDDFFTCMFTSVGFINDEGQLQKDVIRSKVPADISKEDVDKVFAACAKIKDEPKGKISKLAYKCYLSETPVKVQLIEETA</sequence>
<dbReference type="InterPro" id="IPR036728">
    <property type="entry name" value="PBP_GOBP_sf"/>
</dbReference>
<evidence type="ECO:0000256" key="2">
    <source>
        <dbReference type="ARBA" id="ARBA00008098"/>
    </source>
</evidence>
<dbReference type="InterPro" id="IPR006170">
    <property type="entry name" value="PBP/GOBP"/>
</dbReference>
<evidence type="ECO:0000256" key="1">
    <source>
        <dbReference type="ARBA" id="ARBA00004613"/>
    </source>
</evidence>
<proteinExistence type="inferred from homology"/>
<evidence type="ECO:0000256" key="4">
    <source>
        <dbReference type="ARBA" id="ARBA00022729"/>
    </source>
</evidence>
<dbReference type="OrthoDB" id="8194670at2759"/>
<evidence type="ECO:0000256" key="5">
    <source>
        <dbReference type="SAM" id="SignalP"/>
    </source>
</evidence>
<dbReference type="Gene3D" id="1.10.238.20">
    <property type="entry name" value="Pheromone/general odorant binding protein domain"/>
    <property type="match status" value="1"/>
</dbReference>
<keyword evidence="3" id="KW-0964">Secreted</keyword>
<accession>A0A8K0C5C7</accession>
<keyword evidence="4 5" id="KW-0732">Signal</keyword>
<reference evidence="6" key="1">
    <citation type="submission" date="2019-08" db="EMBL/GenBank/DDBJ databases">
        <title>The genome of the North American firefly Photinus pyralis.</title>
        <authorList>
            <consortium name="Photinus pyralis genome working group"/>
            <person name="Fallon T.R."/>
            <person name="Sander Lower S.E."/>
            <person name="Weng J.-K."/>
        </authorList>
    </citation>
    <scope>NUCLEOTIDE SEQUENCE</scope>
    <source>
        <strain evidence="6">TRF0915ILg1</strain>
        <tissue evidence="6">Whole body</tissue>
    </source>
</reference>